<proteinExistence type="predicted"/>
<sequence>MANLNSHQAVYRYIIGLFKDNLETDDDILLFEALQHNDIKHACQAIREAHSGEVIYQHLTLRFGENAEQSVYQYQLSPQIKYCLDLFSFYLALRQSRFQIETFHPDFISNVVVPIQLNALLWAPGQYFLSQLFAHHKKALIHVIPSLQIYPSSESYESIAPLLEKIEEYAHTFWLEVSPPYAHFERLITLKPNMVKVSVSLKEKQDRQAFLPIVKLLRRHKLKWVASRVATQTELNQYKLLGAHCYFGYFSDIPTSLSFRHLDENMPE</sequence>
<dbReference type="eggNOG" id="ENOG5031MHW">
    <property type="taxonomic scope" value="Bacteria"/>
</dbReference>
<dbReference type="STRING" id="796620.VIBC2010_03927"/>
<evidence type="ECO:0000313" key="2">
    <source>
        <dbReference type="Proteomes" id="UP000002943"/>
    </source>
</evidence>
<dbReference type="SUPFAM" id="SSF141868">
    <property type="entry name" value="EAL domain-like"/>
    <property type="match status" value="1"/>
</dbReference>
<dbReference type="Gene3D" id="3.20.20.450">
    <property type="entry name" value="EAL domain"/>
    <property type="match status" value="1"/>
</dbReference>
<dbReference type="EMBL" id="AEIU01000108">
    <property type="protein sequence ID" value="EFP95028.1"/>
    <property type="molecule type" value="Genomic_DNA"/>
</dbReference>
<reference evidence="1 2" key="1">
    <citation type="journal article" date="2012" name="Int. J. Syst. Evol. Microbiol.">
        <title>Vibrio caribbeanicus sp. nov., isolated from the marine sponge Scleritoderma cyanea.</title>
        <authorList>
            <person name="Hoffmann M."/>
            <person name="Monday S.R."/>
            <person name="Allard M.W."/>
            <person name="Strain E.A."/>
            <person name="Whittaker P."/>
            <person name="Naum M."/>
            <person name="McCarthy P.J."/>
            <person name="Lopez J.V."/>
            <person name="Fischer M."/>
            <person name="Brown E.W."/>
        </authorList>
    </citation>
    <scope>NUCLEOTIDE SEQUENCE [LARGE SCALE GENOMIC DNA]</scope>
    <source>
        <strain evidence="1 2">ATCC BAA-2122</strain>
    </source>
</reference>
<dbReference type="OrthoDB" id="5812606at2"/>
<name>E3BPD9_9VIBR</name>
<accession>E3BPD9</accession>
<protein>
    <submittedName>
        <fullName evidence="1">Uncharacterized protein</fullName>
    </submittedName>
</protein>
<organism evidence="1 2">
    <name type="scientific">Vibrio caribbeanicus ATCC BAA-2122</name>
    <dbReference type="NCBI Taxonomy" id="796620"/>
    <lineage>
        <taxon>Bacteria</taxon>
        <taxon>Pseudomonadati</taxon>
        <taxon>Pseudomonadota</taxon>
        <taxon>Gammaproteobacteria</taxon>
        <taxon>Vibrionales</taxon>
        <taxon>Vibrionaceae</taxon>
        <taxon>Vibrio</taxon>
    </lineage>
</organism>
<dbReference type="AlphaFoldDB" id="E3BPD9"/>
<dbReference type="RefSeq" id="WP_009603042.1">
    <property type="nucleotide sequence ID" value="NZ_AEIU01000108.1"/>
</dbReference>
<dbReference type="Proteomes" id="UP000002943">
    <property type="component" value="Unassembled WGS sequence"/>
</dbReference>
<dbReference type="InterPro" id="IPR035919">
    <property type="entry name" value="EAL_sf"/>
</dbReference>
<comment type="caution">
    <text evidence="1">The sequence shown here is derived from an EMBL/GenBank/DDBJ whole genome shotgun (WGS) entry which is preliminary data.</text>
</comment>
<keyword evidence="2" id="KW-1185">Reference proteome</keyword>
<gene>
    <name evidence="1" type="ORF">VIBC2010_03927</name>
</gene>
<evidence type="ECO:0000313" key="1">
    <source>
        <dbReference type="EMBL" id="EFP95028.1"/>
    </source>
</evidence>